<dbReference type="PANTHER" id="PTHR12399:SF0">
    <property type="entry name" value="EUKARYOTIC TRANSLATION INITIATION FACTOR 3 SUBUNIT D"/>
    <property type="match status" value="1"/>
</dbReference>
<accession>A0A7S1KQ94</accession>
<evidence type="ECO:0008006" key="8">
    <source>
        <dbReference type="Google" id="ProtNLM"/>
    </source>
</evidence>
<evidence type="ECO:0000256" key="5">
    <source>
        <dbReference type="SAM" id="Coils"/>
    </source>
</evidence>
<keyword evidence="1" id="KW-0963">Cytoplasm</keyword>
<dbReference type="GO" id="GO:0003743">
    <property type="term" value="F:translation initiation factor activity"/>
    <property type="evidence" value="ECO:0007669"/>
    <property type="project" value="UniProtKB-KW"/>
</dbReference>
<feature type="compositionally biased region" description="Polar residues" evidence="6">
    <location>
        <begin position="9"/>
        <end position="18"/>
    </location>
</feature>
<keyword evidence="4" id="KW-0648">Protein biosynthesis</keyword>
<proteinExistence type="predicted"/>
<evidence type="ECO:0000256" key="3">
    <source>
        <dbReference type="ARBA" id="ARBA00022884"/>
    </source>
</evidence>
<organism evidence="7">
    <name type="scientific">Percolomonas cosmopolitus</name>
    <dbReference type="NCBI Taxonomy" id="63605"/>
    <lineage>
        <taxon>Eukaryota</taxon>
        <taxon>Discoba</taxon>
        <taxon>Heterolobosea</taxon>
        <taxon>Tetramitia</taxon>
        <taxon>Eutetramitia</taxon>
        <taxon>Percolomonadidae</taxon>
        <taxon>Percolomonas</taxon>
    </lineage>
</organism>
<keyword evidence="5" id="KW-0175">Coiled coil</keyword>
<evidence type="ECO:0000256" key="4">
    <source>
        <dbReference type="ARBA" id="ARBA00022917"/>
    </source>
</evidence>
<keyword evidence="2" id="KW-0396">Initiation factor</keyword>
<dbReference type="Pfam" id="PF05091">
    <property type="entry name" value="eIF-3_zeta"/>
    <property type="match status" value="1"/>
</dbReference>
<feature type="region of interest" description="Disordered" evidence="6">
    <location>
        <begin position="1"/>
        <end position="21"/>
    </location>
</feature>
<dbReference type="AlphaFoldDB" id="A0A7S1KQ94"/>
<feature type="coiled-coil region" evidence="5">
    <location>
        <begin position="77"/>
        <end position="104"/>
    </location>
</feature>
<gene>
    <name evidence="7" type="ORF">PCOS0759_LOCUS4939</name>
</gene>
<evidence type="ECO:0000256" key="1">
    <source>
        <dbReference type="ARBA" id="ARBA00022490"/>
    </source>
</evidence>
<reference evidence="7" key="1">
    <citation type="submission" date="2021-01" db="EMBL/GenBank/DDBJ databases">
        <authorList>
            <person name="Corre E."/>
            <person name="Pelletier E."/>
            <person name="Niang G."/>
            <person name="Scheremetjew M."/>
            <person name="Finn R."/>
            <person name="Kale V."/>
            <person name="Holt S."/>
            <person name="Cochrane G."/>
            <person name="Meng A."/>
            <person name="Brown T."/>
            <person name="Cohen L."/>
        </authorList>
    </citation>
    <scope>NUCLEOTIDE SEQUENCE</scope>
    <source>
        <strain evidence="7">WS</strain>
    </source>
</reference>
<dbReference type="GO" id="GO:0003723">
    <property type="term" value="F:RNA binding"/>
    <property type="evidence" value="ECO:0007669"/>
    <property type="project" value="UniProtKB-KW"/>
</dbReference>
<evidence type="ECO:0000256" key="2">
    <source>
        <dbReference type="ARBA" id="ARBA00022540"/>
    </source>
</evidence>
<dbReference type="InterPro" id="IPR007783">
    <property type="entry name" value="eIF3d"/>
</dbReference>
<dbReference type="GO" id="GO:0005852">
    <property type="term" value="C:eukaryotic translation initiation factor 3 complex"/>
    <property type="evidence" value="ECO:0007669"/>
    <property type="project" value="InterPro"/>
</dbReference>
<evidence type="ECO:0000256" key="6">
    <source>
        <dbReference type="SAM" id="MobiDB-lite"/>
    </source>
</evidence>
<dbReference type="PANTHER" id="PTHR12399">
    <property type="entry name" value="EUKARYOTIC TRANSLATION INITIATION FACTOR 3 SUBUNIT 7"/>
    <property type="match status" value="1"/>
</dbReference>
<name>A0A7S1KQ94_9EUKA</name>
<dbReference type="Gene3D" id="3.90.79.10">
    <property type="entry name" value="Nucleoside Triphosphate Pyrophosphohydrolase"/>
    <property type="match status" value="1"/>
</dbReference>
<keyword evidence="3" id="KW-0694">RNA-binding</keyword>
<protein>
    <recommendedName>
        <fullName evidence="8">Eukaryotic translation initiation factor 3 subunit 7</fullName>
    </recommendedName>
</protein>
<dbReference type="EMBL" id="HBGD01005959">
    <property type="protein sequence ID" value="CAD9081699.1"/>
    <property type="molecule type" value="Transcribed_RNA"/>
</dbReference>
<sequence length="659" mass="75920">MIPFLFHQPQEQPESSWGPSIHRDDDAVTKYKLPFAPLSQTLSYPNVRIADLVSSAKATQEFQLAFKQKQTKSARGANFMQKKRAAIQKRQQQAKQQMTKEQERERKIQMDKMSKMKGQKYRERKRWNYKSPLQNKQLSSSIEIRSSWESKSMFTFAKLQKEEYKKNIRSEILKEAGYVHFYDEKLNAVNTRRAKKLVVPKTPKYSFYSVKTMEDENLQQFAQESESLHTVVITDRIMSLIMSSTRSILSWDIVIVKKDGKIFFDKRNNKQRVDIVAVDETSRDPPSVSDDTNDINSEHALSMEATRINLNFQRFSVKQPEDPQHGPGVLYLDEDETPNPFQKEGQIAAPMAFIYKKFMLNGYNVICRCEVDGAIGTEEDYKLISVRALNEYKTKRPDSWRNLLDGSTGRVITTEIKNNACKFARWVSQATLAGTQEMKIGFVSRVDERKKSPHQLLGVSTYLISTLTQQIGLNKRNMWGIFNSIVNEVSKCDDGKYALIKLPNKQSLQLYRISSTTGGALVLRRHSSGKYQFLLLKSGDNLVAPHTKTEQSEREDKTARRALKRDLGFEESDVVLNNEFRFESQYQDADTCEERTEIMFAAFLKDPNQDINLSENYGDYEWRDWNPPHNVDPEIDDVLAEFASFAKSKGGVDGVFGNM</sequence>
<evidence type="ECO:0000313" key="7">
    <source>
        <dbReference type="EMBL" id="CAD9081699.1"/>
    </source>
</evidence>